<organism evidence="1 2">
    <name type="scientific">Ficus carica</name>
    <name type="common">Common fig</name>
    <dbReference type="NCBI Taxonomy" id="3494"/>
    <lineage>
        <taxon>Eukaryota</taxon>
        <taxon>Viridiplantae</taxon>
        <taxon>Streptophyta</taxon>
        <taxon>Embryophyta</taxon>
        <taxon>Tracheophyta</taxon>
        <taxon>Spermatophyta</taxon>
        <taxon>Magnoliopsida</taxon>
        <taxon>eudicotyledons</taxon>
        <taxon>Gunneridae</taxon>
        <taxon>Pentapetalae</taxon>
        <taxon>rosids</taxon>
        <taxon>fabids</taxon>
        <taxon>Rosales</taxon>
        <taxon>Moraceae</taxon>
        <taxon>Ficeae</taxon>
        <taxon>Ficus</taxon>
    </lineage>
</organism>
<accession>A0AA88A8Z0</accession>
<evidence type="ECO:0000313" key="1">
    <source>
        <dbReference type="EMBL" id="GMN51494.1"/>
    </source>
</evidence>
<evidence type="ECO:0000313" key="2">
    <source>
        <dbReference type="Proteomes" id="UP001187192"/>
    </source>
</evidence>
<reference evidence="1" key="1">
    <citation type="submission" date="2023-07" db="EMBL/GenBank/DDBJ databases">
        <title>draft genome sequence of fig (Ficus carica).</title>
        <authorList>
            <person name="Takahashi T."/>
            <person name="Nishimura K."/>
        </authorList>
    </citation>
    <scope>NUCLEOTIDE SEQUENCE</scope>
</reference>
<dbReference type="EMBL" id="BTGU01000038">
    <property type="protein sequence ID" value="GMN51494.1"/>
    <property type="molecule type" value="Genomic_DNA"/>
</dbReference>
<keyword evidence="2" id="KW-1185">Reference proteome</keyword>
<sequence length="69" mass="7470">MHSSILTSSTKSNAGMQLKGIAREANCRRQASLPPYAGSRGRYDCLVARDDNILARTGFHGASIYIGQE</sequence>
<dbReference type="AlphaFoldDB" id="A0AA88A8Z0"/>
<comment type="caution">
    <text evidence="1">The sequence shown here is derived from an EMBL/GenBank/DDBJ whole genome shotgun (WGS) entry which is preliminary data.</text>
</comment>
<protein>
    <submittedName>
        <fullName evidence="1">Uncharacterized protein</fullName>
    </submittedName>
</protein>
<proteinExistence type="predicted"/>
<dbReference type="Proteomes" id="UP001187192">
    <property type="component" value="Unassembled WGS sequence"/>
</dbReference>
<gene>
    <name evidence="1" type="ORF">TIFTF001_020644</name>
</gene>
<name>A0AA88A8Z0_FICCA</name>